<dbReference type="RefSeq" id="WP_127827255.1">
    <property type="nucleotide sequence ID" value="NZ_RZYA01000002.1"/>
</dbReference>
<name>A0A3S2W0H9_9ACTN</name>
<dbReference type="EMBL" id="RZYA01000002">
    <property type="protein sequence ID" value="RVU28100.1"/>
    <property type="molecule type" value="Genomic_DNA"/>
</dbReference>
<comment type="caution">
    <text evidence="2">The sequence shown here is derived from an EMBL/GenBank/DDBJ whole genome shotgun (WGS) entry which is preliminary data.</text>
</comment>
<evidence type="ECO:0000313" key="2">
    <source>
        <dbReference type="EMBL" id="RVU28100.1"/>
    </source>
</evidence>
<sequence>MNDLLDLRRLVETYALAVDRKDRDLLGEVFTPDARLVVHRADGTVGRERTSAQERAQILDELAAFRHTFHLVGNHLADVDGSTATGVVYCLAHHYDADPRGSVDLVIPVRYEDDYVRTADGWRIAARTVHLLWHERRTYPAAGT</sequence>
<dbReference type="Gene3D" id="3.10.450.50">
    <property type="match status" value="1"/>
</dbReference>
<dbReference type="OrthoDB" id="582076at2"/>
<gene>
    <name evidence="2" type="ORF">EOT10_07535</name>
</gene>
<evidence type="ECO:0000313" key="3">
    <source>
        <dbReference type="Proteomes" id="UP000283128"/>
    </source>
</evidence>
<dbReference type="InterPro" id="IPR032710">
    <property type="entry name" value="NTF2-like_dom_sf"/>
</dbReference>
<reference evidence="2 3" key="1">
    <citation type="submission" date="2019-01" db="EMBL/GenBank/DDBJ databases">
        <title>Genome sequences of Streptomyces and Rhizobium isolates collected from root and soil.</title>
        <authorList>
            <person name="Chhettri S."/>
            <person name="Sevigny J.L."/>
            <person name="Sen A."/>
            <person name="Ennis N."/>
            <person name="Tisa L."/>
        </authorList>
    </citation>
    <scope>NUCLEOTIDE SEQUENCE [LARGE SCALE GENOMIC DNA]</scope>
    <source>
        <strain evidence="2 3">San01</strain>
    </source>
</reference>
<proteinExistence type="predicted"/>
<dbReference type="SUPFAM" id="SSF54427">
    <property type="entry name" value="NTF2-like"/>
    <property type="match status" value="1"/>
</dbReference>
<dbReference type="CDD" id="cd00531">
    <property type="entry name" value="NTF2_like"/>
    <property type="match status" value="1"/>
</dbReference>
<accession>A0A3S2W0H9</accession>
<feature type="domain" description="SnoaL-like" evidence="1">
    <location>
        <begin position="3"/>
        <end position="128"/>
    </location>
</feature>
<dbReference type="Pfam" id="PF13577">
    <property type="entry name" value="SnoaL_4"/>
    <property type="match status" value="1"/>
</dbReference>
<dbReference type="AlphaFoldDB" id="A0A3S2W0H9"/>
<organism evidence="2 3">
    <name type="scientific">Streptomyces antnestii</name>
    <dbReference type="NCBI Taxonomy" id="2494256"/>
    <lineage>
        <taxon>Bacteria</taxon>
        <taxon>Bacillati</taxon>
        <taxon>Actinomycetota</taxon>
        <taxon>Actinomycetes</taxon>
        <taxon>Kitasatosporales</taxon>
        <taxon>Streptomycetaceae</taxon>
        <taxon>Streptomyces</taxon>
    </lineage>
</organism>
<dbReference type="Proteomes" id="UP000283128">
    <property type="component" value="Unassembled WGS sequence"/>
</dbReference>
<keyword evidence="3" id="KW-1185">Reference proteome</keyword>
<dbReference type="InterPro" id="IPR037401">
    <property type="entry name" value="SnoaL-like"/>
</dbReference>
<evidence type="ECO:0000259" key="1">
    <source>
        <dbReference type="Pfam" id="PF13577"/>
    </source>
</evidence>
<protein>
    <submittedName>
        <fullName evidence="2">Nuclear transport factor 2 family protein</fullName>
    </submittedName>
</protein>